<dbReference type="InterPro" id="IPR023346">
    <property type="entry name" value="Lysozyme-like_dom_sf"/>
</dbReference>
<comment type="pathway">
    <text evidence="2">Cell wall biogenesis; peptidoglycan biosynthesis.</text>
</comment>
<feature type="domain" description="Penicillin-binding protein transpeptidase" evidence="19">
    <location>
        <begin position="452"/>
        <end position="691"/>
    </location>
</feature>
<dbReference type="InterPro" id="IPR001264">
    <property type="entry name" value="Glyco_trans_51"/>
</dbReference>
<evidence type="ECO:0000256" key="15">
    <source>
        <dbReference type="ARBA" id="ARBA00023316"/>
    </source>
</evidence>
<dbReference type="GO" id="GO:0008658">
    <property type="term" value="F:penicillin binding"/>
    <property type="evidence" value="ECO:0007669"/>
    <property type="project" value="InterPro"/>
</dbReference>
<keyword evidence="15" id="KW-0961">Cell wall biogenesis/degradation</keyword>
<evidence type="ECO:0000256" key="5">
    <source>
        <dbReference type="ARBA" id="ARBA00022475"/>
    </source>
</evidence>
<comment type="similarity">
    <text evidence="3">In the C-terminal section; belongs to the transpeptidase family.</text>
</comment>
<evidence type="ECO:0000256" key="18">
    <source>
        <dbReference type="SAM" id="Phobius"/>
    </source>
</evidence>
<sequence length="859" mass="98813">MAENQPSSNTQPDLLEMVKEWSATRIAKLKVYWRKFRLDYPRGSQVVKWGSILGVSGVVALFLVCLLVYWGAFGPLPSYPELSNIRNNTASEVYSEDGVLLGKYYVENRVNADFEEISEDVINALVATEDARFFEHNGIDIRAWGRVLVKSIILSDDASGGGSTISQQLAKNLYPRRDYLLLSTFINKLRETFVARRLENTYTKEELLNLYLNTVPFGDDIYGIKVASQRFFSKSPNELTLSEAAVLVGMLKANSYYHPVRHPDRAQQRRNTVLAQMVRYNYLAPEVYDTVKTMPVEAAYVKEGKNRGLATYFREHLRLKVEELLEGYYKKDGTPYNLQTDGLKIYTTIDATLQQYAERAVEENMPVIQSNFDKNWKKRTPWDDRLLKSTVQQSRRYRALKAQGKGEEEIMAIFEQPVQMRVFGWEEDSDDYRDMSPLDSVKHYLTRLNTGLMAMEPHTGLIRAWVGGNDFGYFQYDHVKSRRQVGSTFKPVVYLEALQQGMMPCEYTPNELVTYEDYDNWQPHNSDGKYGGVYSMEGALSHSVNTVTVELLMRSGVEPVRELAQKLGISSDIPKVPSIALGTVEASLFDMVQLYGTFANEGRRPEIHYLDRIETSDGEVLMEFDRPDTQEFEEVVSREHNMMLVKMLESVVDSGTARKVHYGYGLYGDIAGKTGTTQNQSDGWFLGFVPNLVAGVWVGAESPRIHFRTMSAGQGSSTALPIWGTFMRSMYKDKKLADKYRKGRFPEMADTLMATMLCPPFLDEMPILAEWGEENYYEIQDFYQMVQEFNQDALRKVIEMKPRREGETYQEYGERIERFYDREQRKIENREKRKEFWSNFLFGKKKEEQDKEKSNGGGG</sequence>
<dbReference type="GO" id="GO:0009002">
    <property type="term" value="F:serine-type D-Ala-D-Ala carboxypeptidase activity"/>
    <property type="evidence" value="ECO:0007669"/>
    <property type="project" value="UniProtKB-EC"/>
</dbReference>
<dbReference type="GO" id="GO:0008360">
    <property type="term" value="P:regulation of cell shape"/>
    <property type="evidence" value="ECO:0007669"/>
    <property type="project" value="UniProtKB-KW"/>
</dbReference>
<name>A0A2D0N6K7_FLAN2</name>
<comment type="catalytic activity">
    <reaction evidence="17">
        <text>[GlcNAc-(1-&gt;4)-Mur2Ac(oyl-L-Ala-gamma-D-Glu-L-Lys-D-Ala-D-Ala)](n)-di-trans,octa-cis-undecaprenyl diphosphate + beta-D-GlcNAc-(1-&gt;4)-Mur2Ac(oyl-L-Ala-gamma-D-Glu-L-Lys-D-Ala-D-Ala)-di-trans,octa-cis-undecaprenyl diphosphate = [GlcNAc-(1-&gt;4)-Mur2Ac(oyl-L-Ala-gamma-D-Glu-L-Lys-D-Ala-D-Ala)](n+1)-di-trans,octa-cis-undecaprenyl diphosphate + di-trans,octa-cis-undecaprenyl diphosphate + H(+)</text>
        <dbReference type="Rhea" id="RHEA:23708"/>
        <dbReference type="Rhea" id="RHEA-COMP:9602"/>
        <dbReference type="Rhea" id="RHEA-COMP:9603"/>
        <dbReference type="ChEBI" id="CHEBI:15378"/>
        <dbReference type="ChEBI" id="CHEBI:58405"/>
        <dbReference type="ChEBI" id="CHEBI:60033"/>
        <dbReference type="ChEBI" id="CHEBI:78435"/>
        <dbReference type="EC" id="2.4.99.28"/>
    </reaction>
</comment>
<evidence type="ECO:0000256" key="13">
    <source>
        <dbReference type="ARBA" id="ARBA00023136"/>
    </source>
</evidence>
<keyword evidence="22" id="KW-1185">Reference proteome</keyword>
<evidence type="ECO:0000256" key="6">
    <source>
        <dbReference type="ARBA" id="ARBA00022645"/>
    </source>
</evidence>
<dbReference type="Gene3D" id="3.40.710.10">
    <property type="entry name" value="DD-peptidase/beta-lactamase superfamily"/>
    <property type="match status" value="2"/>
</dbReference>
<protein>
    <submittedName>
        <fullName evidence="21">Penicillin-binding protein</fullName>
    </submittedName>
</protein>
<dbReference type="PANTHER" id="PTHR32282">
    <property type="entry name" value="BINDING PROTEIN TRANSPEPTIDASE, PUTATIVE-RELATED"/>
    <property type="match status" value="1"/>
</dbReference>
<dbReference type="OrthoDB" id="9766909at2"/>
<comment type="subcellular location">
    <subcellularLocation>
        <location evidence="1">Cell membrane</location>
    </subcellularLocation>
</comment>
<evidence type="ECO:0000259" key="19">
    <source>
        <dbReference type="Pfam" id="PF00905"/>
    </source>
</evidence>
<gene>
    <name evidence="21" type="ORF">CRP01_24420</name>
</gene>
<keyword evidence="9" id="KW-0808">Transferase</keyword>
<dbReference type="InterPro" id="IPR001460">
    <property type="entry name" value="PCN-bd_Tpept"/>
</dbReference>
<evidence type="ECO:0000256" key="11">
    <source>
        <dbReference type="ARBA" id="ARBA00022960"/>
    </source>
</evidence>
<dbReference type="GO" id="GO:0008955">
    <property type="term" value="F:peptidoglycan glycosyltransferase activity"/>
    <property type="evidence" value="ECO:0007669"/>
    <property type="project" value="UniProtKB-EC"/>
</dbReference>
<dbReference type="InterPro" id="IPR036950">
    <property type="entry name" value="PBP_transglycosylase"/>
</dbReference>
<evidence type="ECO:0000256" key="17">
    <source>
        <dbReference type="ARBA" id="ARBA00049902"/>
    </source>
</evidence>
<dbReference type="GO" id="GO:0006508">
    <property type="term" value="P:proteolysis"/>
    <property type="evidence" value="ECO:0007669"/>
    <property type="project" value="UniProtKB-KW"/>
</dbReference>
<evidence type="ECO:0000256" key="1">
    <source>
        <dbReference type="ARBA" id="ARBA00004236"/>
    </source>
</evidence>
<evidence type="ECO:0000256" key="2">
    <source>
        <dbReference type="ARBA" id="ARBA00004752"/>
    </source>
</evidence>
<keyword evidence="13 18" id="KW-0472">Membrane</keyword>
<keyword evidence="18" id="KW-1133">Transmembrane helix</keyword>
<comment type="caution">
    <text evidence="21">The sequence shown here is derived from an EMBL/GenBank/DDBJ whole genome shotgun (WGS) entry which is preliminary data.</text>
</comment>
<proteinExistence type="inferred from homology"/>
<keyword evidence="7" id="KW-0645">Protease</keyword>
<evidence type="ECO:0000256" key="12">
    <source>
        <dbReference type="ARBA" id="ARBA00022984"/>
    </source>
</evidence>
<keyword evidence="8" id="KW-0328">Glycosyltransferase</keyword>
<evidence type="ECO:0000256" key="9">
    <source>
        <dbReference type="ARBA" id="ARBA00022679"/>
    </source>
</evidence>
<evidence type="ECO:0000256" key="4">
    <source>
        <dbReference type="ARBA" id="ARBA00007739"/>
    </source>
</evidence>
<evidence type="ECO:0000256" key="7">
    <source>
        <dbReference type="ARBA" id="ARBA00022670"/>
    </source>
</evidence>
<comment type="similarity">
    <text evidence="4">In the N-terminal section; belongs to the glycosyltransferase 51 family.</text>
</comment>
<dbReference type="SUPFAM" id="SSF56601">
    <property type="entry name" value="beta-lactamase/transpeptidase-like"/>
    <property type="match status" value="1"/>
</dbReference>
<dbReference type="EMBL" id="PDUD01000028">
    <property type="protein sequence ID" value="PHN04016.1"/>
    <property type="molecule type" value="Genomic_DNA"/>
</dbReference>
<evidence type="ECO:0000256" key="16">
    <source>
        <dbReference type="ARBA" id="ARBA00034000"/>
    </source>
</evidence>
<dbReference type="GO" id="GO:0005886">
    <property type="term" value="C:plasma membrane"/>
    <property type="evidence" value="ECO:0007669"/>
    <property type="project" value="UniProtKB-SubCell"/>
</dbReference>
<feature type="transmembrane region" description="Helical" evidence="18">
    <location>
        <begin position="46"/>
        <end position="70"/>
    </location>
</feature>
<organism evidence="21 22">
    <name type="scientific">Flavilitoribacter nigricans (strain ATCC 23147 / DSM 23189 / NBRC 102662 / NCIMB 1420 / SS-2)</name>
    <name type="common">Lewinella nigricans</name>
    <dbReference type="NCBI Taxonomy" id="1122177"/>
    <lineage>
        <taxon>Bacteria</taxon>
        <taxon>Pseudomonadati</taxon>
        <taxon>Bacteroidota</taxon>
        <taxon>Saprospiria</taxon>
        <taxon>Saprospirales</taxon>
        <taxon>Lewinellaceae</taxon>
        <taxon>Flavilitoribacter</taxon>
    </lineage>
</organism>
<evidence type="ECO:0000313" key="22">
    <source>
        <dbReference type="Proteomes" id="UP000223913"/>
    </source>
</evidence>
<evidence type="ECO:0000313" key="21">
    <source>
        <dbReference type="EMBL" id="PHN04016.1"/>
    </source>
</evidence>
<accession>A0A2D0N6K7</accession>
<dbReference type="InterPro" id="IPR012338">
    <property type="entry name" value="Beta-lactam/transpept-like"/>
</dbReference>
<dbReference type="GO" id="GO:0009252">
    <property type="term" value="P:peptidoglycan biosynthetic process"/>
    <property type="evidence" value="ECO:0007669"/>
    <property type="project" value="UniProtKB-KW"/>
</dbReference>
<evidence type="ECO:0000256" key="10">
    <source>
        <dbReference type="ARBA" id="ARBA00022801"/>
    </source>
</evidence>
<keyword evidence="14" id="KW-0511">Multifunctional enzyme</keyword>
<keyword evidence="12" id="KW-0573">Peptidoglycan synthesis</keyword>
<comment type="catalytic activity">
    <reaction evidence="16">
        <text>Preferential cleavage: (Ac)2-L-Lys-D-Ala-|-D-Ala. Also transpeptidation of peptidyl-alanyl moieties that are N-acyl substituents of D-alanine.</text>
        <dbReference type="EC" id="3.4.16.4"/>
    </reaction>
</comment>
<dbReference type="PANTHER" id="PTHR32282:SF11">
    <property type="entry name" value="PENICILLIN-BINDING PROTEIN 1B"/>
    <property type="match status" value="1"/>
</dbReference>
<dbReference type="GO" id="GO:0071555">
    <property type="term" value="P:cell wall organization"/>
    <property type="evidence" value="ECO:0007669"/>
    <property type="project" value="UniProtKB-KW"/>
</dbReference>
<keyword evidence="5" id="KW-1003">Cell membrane</keyword>
<feature type="domain" description="Glycosyl transferase family 51" evidence="20">
    <location>
        <begin position="100"/>
        <end position="277"/>
    </location>
</feature>
<evidence type="ECO:0000259" key="20">
    <source>
        <dbReference type="Pfam" id="PF00912"/>
    </source>
</evidence>
<dbReference type="Gene3D" id="1.10.3810.10">
    <property type="entry name" value="Biosynthetic peptidoglycan transglycosylase-like"/>
    <property type="match status" value="1"/>
</dbReference>
<evidence type="ECO:0000256" key="3">
    <source>
        <dbReference type="ARBA" id="ARBA00007090"/>
    </source>
</evidence>
<evidence type="ECO:0000256" key="14">
    <source>
        <dbReference type="ARBA" id="ARBA00023268"/>
    </source>
</evidence>
<dbReference type="GO" id="GO:0030288">
    <property type="term" value="C:outer membrane-bounded periplasmic space"/>
    <property type="evidence" value="ECO:0007669"/>
    <property type="project" value="TreeGrafter"/>
</dbReference>
<keyword evidence="11" id="KW-0133">Cell shape</keyword>
<dbReference type="RefSeq" id="WP_099152729.1">
    <property type="nucleotide sequence ID" value="NZ_PDUD01000028.1"/>
</dbReference>
<dbReference type="Pfam" id="PF00912">
    <property type="entry name" value="Transgly"/>
    <property type="match status" value="1"/>
</dbReference>
<dbReference type="SUPFAM" id="SSF53955">
    <property type="entry name" value="Lysozyme-like"/>
    <property type="match status" value="1"/>
</dbReference>
<dbReference type="InterPro" id="IPR050396">
    <property type="entry name" value="Glycosyltr_51/Transpeptidase"/>
</dbReference>
<evidence type="ECO:0000256" key="8">
    <source>
        <dbReference type="ARBA" id="ARBA00022676"/>
    </source>
</evidence>
<reference evidence="21 22" key="1">
    <citation type="submission" date="2017-10" db="EMBL/GenBank/DDBJ databases">
        <title>The draft genome sequence of Lewinella nigricans NBRC 102662.</title>
        <authorList>
            <person name="Wang K."/>
        </authorList>
    </citation>
    <scope>NUCLEOTIDE SEQUENCE [LARGE SCALE GENOMIC DNA]</scope>
    <source>
        <strain evidence="21 22">NBRC 102662</strain>
    </source>
</reference>
<dbReference type="AlphaFoldDB" id="A0A2D0N6K7"/>
<dbReference type="Proteomes" id="UP000223913">
    <property type="component" value="Unassembled WGS sequence"/>
</dbReference>
<dbReference type="Pfam" id="PF00905">
    <property type="entry name" value="Transpeptidase"/>
    <property type="match status" value="1"/>
</dbReference>
<keyword evidence="10" id="KW-0378">Hydrolase</keyword>
<keyword evidence="6" id="KW-0121">Carboxypeptidase</keyword>
<keyword evidence="18" id="KW-0812">Transmembrane</keyword>